<evidence type="ECO:0000256" key="8">
    <source>
        <dbReference type="ARBA" id="ARBA00023002"/>
    </source>
</evidence>
<dbReference type="OrthoDB" id="3519933at2759"/>
<accession>A0A9P7CWL6</accession>
<evidence type="ECO:0000256" key="3">
    <source>
        <dbReference type="ARBA" id="ARBA00007588"/>
    </source>
</evidence>
<evidence type="ECO:0000256" key="5">
    <source>
        <dbReference type="ARBA" id="ARBA00022630"/>
    </source>
</evidence>
<keyword evidence="6" id="KW-0274">FAD</keyword>
<evidence type="ECO:0000256" key="6">
    <source>
        <dbReference type="ARBA" id="ARBA00022827"/>
    </source>
</evidence>
<keyword evidence="7" id="KW-0521">NADP</keyword>
<comment type="cofactor">
    <cofactor evidence="1">
        <name>FAD</name>
        <dbReference type="ChEBI" id="CHEBI:57692"/>
    </cofactor>
</comment>
<comment type="catalytic activity">
    <reaction evidence="9">
        <text>L-ornithine + NADPH + O2 = N(5)-hydroxy-L-ornithine + NADP(+) + H2O</text>
        <dbReference type="Rhea" id="RHEA:41508"/>
        <dbReference type="ChEBI" id="CHEBI:15377"/>
        <dbReference type="ChEBI" id="CHEBI:15379"/>
        <dbReference type="ChEBI" id="CHEBI:46911"/>
        <dbReference type="ChEBI" id="CHEBI:57783"/>
        <dbReference type="ChEBI" id="CHEBI:58349"/>
        <dbReference type="ChEBI" id="CHEBI:78275"/>
        <dbReference type="EC" id="1.14.13.196"/>
    </reaction>
</comment>
<dbReference type="EC" id="1.14.13.196" evidence="4"/>
<comment type="similarity">
    <text evidence="3">Belongs to the lysine N(6)-hydroxylase/L-ornithine N(5)-oxygenase family.</text>
</comment>
<evidence type="ECO:0000256" key="2">
    <source>
        <dbReference type="ARBA" id="ARBA00004924"/>
    </source>
</evidence>
<dbReference type="SUPFAM" id="SSF51905">
    <property type="entry name" value="FAD/NAD(P)-binding domain"/>
    <property type="match status" value="1"/>
</dbReference>
<comment type="caution">
    <text evidence="11">The sequence shown here is derived from an EMBL/GenBank/DDBJ whole genome shotgun (WGS) entry which is preliminary data.</text>
</comment>
<comment type="catalytic activity">
    <reaction evidence="10">
        <text>L-ornithine + NADH + O2 = N(5)-hydroxy-L-ornithine + NAD(+) + H2O</text>
        <dbReference type="Rhea" id="RHEA:41512"/>
        <dbReference type="ChEBI" id="CHEBI:15377"/>
        <dbReference type="ChEBI" id="CHEBI:15379"/>
        <dbReference type="ChEBI" id="CHEBI:46911"/>
        <dbReference type="ChEBI" id="CHEBI:57540"/>
        <dbReference type="ChEBI" id="CHEBI:57945"/>
        <dbReference type="ChEBI" id="CHEBI:78275"/>
        <dbReference type="EC" id="1.14.13.196"/>
    </reaction>
</comment>
<evidence type="ECO:0000256" key="10">
    <source>
        <dbReference type="ARBA" id="ARBA00049248"/>
    </source>
</evidence>
<keyword evidence="5" id="KW-0285">Flavoprotein</keyword>
<dbReference type="Gene3D" id="3.50.50.60">
    <property type="entry name" value="FAD/NAD(P)-binding domain"/>
    <property type="match status" value="2"/>
</dbReference>
<dbReference type="InterPro" id="IPR025700">
    <property type="entry name" value="Lys/Orn_oxygenase"/>
</dbReference>
<comment type="pathway">
    <text evidence="2">Siderophore biosynthesis.</text>
</comment>
<sequence length="546" mass="59683">MVSSEIHPAGVYDVIGLGFGPANLAVAGALLEQPRETCPISVNKSLFIERYHEFKWHPGMLLPGTRMQISFLKDLATLRSPQSPITFLAYLHSQNRLVDFINRGCIAPTRKEYSDYLAYVARYVQGQGIKVAYGENVIAIEEGGQGTVQIHSRVLTTGETRIRRAKNLIISPGGSPWVPRCIQIILPHPRIIHSSEYLSSVEPMLATMKASTQSLKIAVVGAGQSAVEVLLDLNSRLTSMGKGTGQAHNLHLVIRGGSLKPSDGGPFANQVYNPGYVDVMYDMPSDSRRRVIADYKATNYGTVNPHTLDSLYEVMYDQQVDRDIARCRENALPVTGARITIITYSDLSSSEINTHPLQTSTETDTDTVSVLFQNTLTQDFSKMTYDAIVCATGYERNSWLSLLKTSSLGKHFGLCAGSDKTCLSVDRDFGVAANEKNGDFVVTTNGTNGILKAAANGRNGYSRTSNMGINAEGIHAPCTSMDTKASDTLYISRRYRLLPLSTAGHEFIPKIYLQGCAEETHGLSETLLSVMGTRAGEMVEDLCSNY</sequence>
<organism evidence="11 12">
    <name type="scientific">Suillus placidus</name>
    <dbReference type="NCBI Taxonomy" id="48579"/>
    <lineage>
        <taxon>Eukaryota</taxon>
        <taxon>Fungi</taxon>
        <taxon>Dikarya</taxon>
        <taxon>Basidiomycota</taxon>
        <taxon>Agaricomycotina</taxon>
        <taxon>Agaricomycetes</taxon>
        <taxon>Agaricomycetidae</taxon>
        <taxon>Boletales</taxon>
        <taxon>Suillineae</taxon>
        <taxon>Suillaceae</taxon>
        <taxon>Suillus</taxon>
    </lineage>
</organism>
<dbReference type="EMBL" id="JABBWD010000090">
    <property type="protein sequence ID" value="KAG1767021.1"/>
    <property type="molecule type" value="Genomic_DNA"/>
</dbReference>
<keyword evidence="12" id="KW-1185">Reference proteome</keyword>
<dbReference type="GO" id="GO:0016491">
    <property type="term" value="F:oxidoreductase activity"/>
    <property type="evidence" value="ECO:0007669"/>
    <property type="project" value="UniProtKB-KW"/>
</dbReference>
<evidence type="ECO:0000256" key="9">
    <source>
        <dbReference type="ARBA" id="ARBA00047598"/>
    </source>
</evidence>
<evidence type="ECO:0000256" key="4">
    <source>
        <dbReference type="ARBA" id="ARBA00012881"/>
    </source>
</evidence>
<evidence type="ECO:0000313" key="12">
    <source>
        <dbReference type="Proteomes" id="UP000714275"/>
    </source>
</evidence>
<proteinExistence type="inferred from homology"/>
<gene>
    <name evidence="11" type="ORF">EV702DRAFT_1147967</name>
</gene>
<dbReference type="Proteomes" id="UP000714275">
    <property type="component" value="Unassembled WGS sequence"/>
</dbReference>
<keyword evidence="8" id="KW-0560">Oxidoreductase</keyword>
<dbReference type="PANTHER" id="PTHR42802">
    <property type="entry name" value="MONOOXYGENASE"/>
    <property type="match status" value="1"/>
</dbReference>
<dbReference type="InterPro" id="IPR036188">
    <property type="entry name" value="FAD/NAD-bd_sf"/>
</dbReference>
<name>A0A9P7CWL6_9AGAM</name>
<evidence type="ECO:0000256" key="1">
    <source>
        <dbReference type="ARBA" id="ARBA00001974"/>
    </source>
</evidence>
<dbReference type="Pfam" id="PF13434">
    <property type="entry name" value="Lys_Orn_oxgnase"/>
    <property type="match status" value="1"/>
</dbReference>
<dbReference type="GO" id="GO:0006879">
    <property type="term" value="P:intracellular iron ion homeostasis"/>
    <property type="evidence" value="ECO:0007669"/>
    <property type="project" value="TreeGrafter"/>
</dbReference>
<evidence type="ECO:0000313" key="11">
    <source>
        <dbReference type="EMBL" id="KAG1767021.1"/>
    </source>
</evidence>
<dbReference type="PANTHER" id="PTHR42802:SF1">
    <property type="entry name" value="L-ORNITHINE N(5)-MONOOXYGENASE"/>
    <property type="match status" value="1"/>
</dbReference>
<reference evidence="11" key="1">
    <citation type="journal article" date="2020" name="New Phytol.">
        <title>Comparative genomics reveals dynamic genome evolution in host specialist ectomycorrhizal fungi.</title>
        <authorList>
            <person name="Lofgren L.A."/>
            <person name="Nguyen N.H."/>
            <person name="Vilgalys R."/>
            <person name="Ruytinx J."/>
            <person name="Liao H.L."/>
            <person name="Branco S."/>
            <person name="Kuo A."/>
            <person name="LaButti K."/>
            <person name="Lipzen A."/>
            <person name="Andreopoulos W."/>
            <person name="Pangilinan J."/>
            <person name="Riley R."/>
            <person name="Hundley H."/>
            <person name="Na H."/>
            <person name="Barry K."/>
            <person name="Grigoriev I.V."/>
            <person name="Stajich J.E."/>
            <person name="Kennedy P.G."/>
        </authorList>
    </citation>
    <scope>NUCLEOTIDE SEQUENCE</scope>
    <source>
        <strain evidence="11">DOB743</strain>
    </source>
</reference>
<evidence type="ECO:0000256" key="7">
    <source>
        <dbReference type="ARBA" id="ARBA00022857"/>
    </source>
</evidence>
<dbReference type="AlphaFoldDB" id="A0A9P7CWL6"/>
<protein>
    <recommendedName>
        <fullName evidence="4">L-ornithine N(5)-monooxygenase [NAD(P)H]</fullName>
        <ecNumber evidence="4">1.14.13.196</ecNumber>
    </recommendedName>
</protein>